<reference evidence="4 5" key="1">
    <citation type="submission" date="2020-01" db="EMBL/GenBank/DDBJ databases">
        <title>Genomes assembled from Gulf of Kutch pelagic sediment metagenomes.</title>
        <authorList>
            <person name="Chandrashekar M."/>
            <person name="Mahajan M.S."/>
            <person name="Dave K.J."/>
            <person name="Vatsa P."/>
            <person name="Nathani N.M."/>
        </authorList>
    </citation>
    <scope>NUCLEOTIDE SEQUENCE [LARGE SCALE GENOMIC DNA]</scope>
    <source>
        <strain evidence="4">KS3-K002</strain>
    </source>
</reference>
<dbReference type="InterPro" id="IPR036938">
    <property type="entry name" value="PAP2/HPO_sf"/>
</dbReference>
<feature type="region of interest" description="Disordered" evidence="1">
    <location>
        <begin position="1"/>
        <end position="24"/>
    </location>
</feature>
<evidence type="ECO:0000256" key="2">
    <source>
        <dbReference type="SAM" id="SignalP"/>
    </source>
</evidence>
<comment type="caution">
    <text evidence="4">The sequence shown here is derived from an EMBL/GenBank/DDBJ whole genome shotgun (WGS) entry which is preliminary data.</text>
</comment>
<evidence type="ECO:0000313" key="4">
    <source>
        <dbReference type="EMBL" id="NIR76523.1"/>
    </source>
</evidence>
<keyword evidence="2" id="KW-0732">Signal</keyword>
<dbReference type="SMART" id="SM00014">
    <property type="entry name" value="acidPPc"/>
    <property type="match status" value="1"/>
</dbReference>
<dbReference type="CDD" id="cd03394">
    <property type="entry name" value="PAP2_like_5"/>
    <property type="match status" value="1"/>
</dbReference>
<proteinExistence type="predicted"/>
<dbReference type="EMBL" id="JAACAK010000130">
    <property type="protein sequence ID" value="NIR76523.1"/>
    <property type="molecule type" value="Genomic_DNA"/>
</dbReference>
<dbReference type="Pfam" id="PF01569">
    <property type="entry name" value="PAP2"/>
    <property type="match status" value="1"/>
</dbReference>
<feature type="compositionally biased region" description="Basic and acidic residues" evidence="1">
    <location>
        <begin position="9"/>
        <end position="21"/>
    </location>
</feature>
<gene>
    <name evidence="4" type="ORF">GWO12_15695</name>
</gene>
<evidence type="ECO:0000313" key="5">
    <source>
        <dbReference type="Proteomes" id="UP000702544"/>
    </source>
</evidence>
<dbReference type="Gene3D" id="1.20.144.10">
    <property type="entry name" value="Phosphatidic acid phosphatase type 2/haloperoxidase"/>
    <property type="match status" value="1"/>
</dbReference>
<dbReference type="AlphaFoldDB" id="A0AAE4ZAC2"/>
<name>A0AAE4ZAC2_9BACT</name>
<dbReference type="PANTHER" id="PTHR14969:SF13">
    <property type="entry name" value="AT30094P"/>
    <property type="match status" value="1"/>
</dbReference>
<feature type="domain" description="Phosphatidic acid phosphatase type 2/haloperoxidase" evidence="3">
    <location>
        <begin position="140"/>
        <end position="255"/>
    </location>
</feature>
<sequence length="288" mass="30443">MSALTDPPQRADLRCRGPDRRPRGRPRIALSLALSALALAPTASPTHAQNAIDTRPDTTPPLFARADAILAATLISSLAFIDPLERLDRNLSDIASRDADPGAGIYRMGEAFGRNRTSLALASAPLAWGLIVGDPTARRLGLHALESLFATSFVTGVIKQGVGRTRPLCGSDSDGFAPFSSDACHHSFPSGHTARAFALATTFSLELGETAPWIPWVSYTLATWTALTRVRDRAHWPTDVLGGAALGVLTARLVHRLNYSEGREAPILIALSTAPDGGLEVSASLAAP</sequence>
<feature type="signal peptide" evidence="2">
    <location>
        <begin position="1"/>
        <end position="48"/>
    </location>
</feature>
<dbReference type="Proteomes" id="UP000702544">
    <property type="component" value="Unassembled WGS sequence"/>
</dbReference>
<feature type="chain" id="PRO_5042075103" evidence="2">
    <location>
        <begin position="49"/>
        <end position="288"/>
    </location>
</feature>
<accession>A0AAE4ZAC2</accession>
<protein>
    <submittedName>
        <fullName evidence="4">Phosphatase PAP2 family protein</fullName>
    </submittedName>
</protein>
<dbReference type="InterPro" id="IPR000326">
    <property type="entry name" value="PAP2/HPO"/>
</dbReference>
<dbReference type="SUPFAM" id="SSF48317">
    <property type="entry name" value="Acid phosphatase/Vanadium-dependent haloperoxidase"/>
    <property type="match status" value="1"/>
</dbReference>
<dbReference type="PANTHER" id="PTHR14969">
    <property type="entry name" value="SPHINGOSINE-1-PHOSPHATE PHOSPHOHYDROLASE"/>
    <property type="match status" value="1"/>
</dbReference>
<organism evidence="4 5">
    <name type="scientific">Candidatus Kutchimonas denitrificans</name>
    <dbReference type="NCBI Taxonomy" id="3056748"/>
    <lineage>
        <taxon>Bacteria</taxon>
        <taxon>Pseudomonadati</taxon>
        <taxon>Gemmatimonadota</taxon>
        <taxon>Gemmatimonadia</taxon>
        <taxon>Candidatus Palauibacterales</taxon>
        <taxon>Candidatus Palauibacteraceae</taxon>
        <taxon>Candidatus Kutchimonas</taxon>
    </lineage>
</organism>
<evidence type="ECO:0000256" key="1">
    <source>
        <dbReference type="SAM" id="MobiDB-lite"/>
    </source>
</evidence>
<evidence type="ECO:0000259" key="3">
    <source>
        <dbReference type="SMART" id="SM00014"/>
    </source>
</evidence>